<evidence type="ECO:0000256" key="5">
    <source>
        <dbReference type="ARBA" id="ARBA00023002"/>
    </source>
</evidence>
<keyword evidence="5 13" id="KW-0560">Oxidoreductase</keyword>
<dbReference type="PRINTS" id="PR00072">
    <property type="entry name" value="MALOXRDTASE"/>
</dbReference>
<sequence>MESTMKEMGDDESVLDLNDKAGVAGGVADIYGEDRATEHQSITPWFFSVASGYSLMRDPHYNKGLAFSDQERDAYYLRGLLPPAVMTQELQEKKLMHNLRQYDVPLQRYIAMMDLQERNGRLFYKLLIDNIEELLPIVYTPTVGEACQKYGSIFRRPQGLFISLKEKGKILEVLKNWPEKNIQVIVVTDGERILGLGDLGCQGMGIPVGKLSLYTALGGVRPSVCLPITIDVGTNNQKLLDDEFYIGLKQRRATGQEYAELLDEFMSAVKQNYGEKTLIQFEDFANHNAFDLLAKYRTTHLVFNDDIQGTASVVLAGLVSALKLVGRALADHTFLFLGAGEAGTGIAELIALEISKKSGVPIEETRKKIWLVDSKGLIVSSRMESLQQFKRPWAHEHEPVKELIDAVKALNPTVLIGTSGVGRTFTQEVVETMASINEKPVIMALSNPTSQAECTAEEAYTWTKGSAIFASGSPFDPVEYGGKKFIPGQANNAYIFPGFGLGLIMSGTIRVHDDMLLAASKALAAEVTEENYEQGLIYPPITKIRKISAHIAANVAAKAYDLGLATRLPRPRDLIKYAESCMYSAVYRNYR</sequence>
<comment type="similarity">
    <text evidence="2 13">Belongs to the malic enzymes family.</text>
</comment>
<dbReference type="GO" id="GO:0006108">
    <property type="term" value="P:malate metabolic process"/>
    <property type="evidence" value="ECO:0007669"/>
    <property type="project" value="TreeGrafter"/>
</dbReference>
<evidence type="ECO:0000256" key="9">
    <source>
        <dbReference type="ARBA" id="ARBA00053970"/>
    </source>
</evidence>
<keyword evidence="17" id="KW-1185">Reference proteome</keyword>
<evidence type="ECO:0000256" key="12">
    <source>
        <dbReference type="PIRSR" id="PIRSR000106-3"/>
    </source>
</evidence>
<evidence type="ECO:0000256" key="10">
    <source>
        <dbReference type="PIRSR" id="PIRSR000106-1"/>
    </source>
</evidence>
<evidence type="ECO:0000256" key="3">
    <source>
        <dbReference type="ARBA" id="ARBA00022723"/>
    </source>
</evidence>
<feature type="binding site" evidence="11">
    <location>
        <position position="447"/>
    </location>
    <ligand>
        <name>(S)-malate</name>
        <dbReference type="ChEBI" id="CHEBI:15589"/>
    </ligand>
</feature>
<dbReference type="PANTHER" id="PTHR23406:SF64">
    <property type="entry name" value="NADP-DEPENDENT MALIC ENZYME 3"/>
    <property type="match status" value="1"/>
</dbReference>
<dbReference type="CDD" id="cd05312">
    <property type="entry name" value="NAD_bind_1_malic_enz"/>
    <property type="match status" value="1"/>
</dbReference>
<protein>
    <recommendedName>
        <fullName evidence="13">Malic enzyme</fullName>
    </recommendedName>
</protein>
<comment type="function">
    <text evidence="9">The chloroplastic ME isoform decarboxylates malate shuttled from neighboring mesophyll cells. The CO(2) released is then refixed by ribulose-bisphosphate carboxylase. This pathway eliminates the photorespiratory loss of CO(2) that occurs in most plants.</text>
</comment>
<evidence type="ECO:0000256" key="4">
    <source>
        <dbReference type="ARBA" id="ARBA00022857"/>
    </source>
</evidence>
<feature type="binding site" evidence="12">
    <location>
        <position position="283"/>
    </location>
    <ligand>
        <name>a divalent metal cation</name>
        <dbReference type="ChEBI" id="CHEBI:60240"/>
    </ligand>
</feature>
<comment type="cofactor">
    <cofactor evidence="12">
        <name>Mg(2+)</name>
        <dbReference type="ChEBI" id="CHEBI:18420"/>
    </cofactor>
    <cofactor evidence="12">
        <name>Mn(2+)</name>
        <dbReference type="ChEBI" id="CHEBI:29035"/>
    </cofactor>
    <text evidence="12">Divalent metal cations. Prefers magnesium or manganese.</text>
</comment>
<dbReference type="InterPro" id="IPR001891">
    <property type="entry name" value="Malic_OxRdtase"/>
</dbReference>
<dbReference type="SUPFAM" id="SSF53223">
    <property type="entry name" value="Aminoacid dehydrogenase-like, N-terminal domain"/>
    <property type="match status" value="1"/>
</dbReference>
<dbReference type="FunFam" id="3.40.50.10380:FF:000002">
    <property type="entry name" value="Malic enzyme"/>
    <property type="match status" value="1"/>
</dbReference>
<dbReference type="SMART" id="SM00919">
    <property type="entry name" value="Malic_M"/>
    <property type="match status" value="1"/>
</dbReference>
<evidence type="ECO:0000256" key="8">
    <source>
        <dbReference type="ARBA" id="ARBA00051384"/>
    </source>
</evidence>
<dbReference type="Gene3D" id="3.40.50.10380">
    <property type="entry name" value="Malic enzyme, N-terminal domain"/>
    <property type="match status" value="1"/>
</dbReference>
<feature type="binding site" evidence="11">
    <location>
        <position position="491"/>
    </location>
    <ligand>
        <name>(S)-malate</name>
        <dbReference type="ChEBI" id="CHEBI:15589"/>
    </ligand>
</feature>
<proteinExistence type="inferred from homology"/>
<dbReference type="InterPro" id="IPR037062">
    <property type="entry name" value="Malic_N_dom_sf"/>
</dbReference>
<feature type="binding site" evidence="12">
    <location>
        <position position="282"/>
    </location>
    <ligand>
        <name>a divalent metal cation</name>
        <dbReference type="ChEBI" id="CHEBI:60240"/>
    </ligand>
</feature>
<keyword evidence="4" id="KW-0521">NADP</keyword>
<dbReference type="Pfam" id="PF03949">
    <property type="entry name" value="Malic_M"/>
    <property type="match status" value="1"/>
</dbReference>
<dbReference type="GO" id="GO:0004473">
    <property type="term" value="F:malate dehydrogenase (decarboxylating) (NADP+) activity"/>
    <property type="evidence" value="ECO:0007669"/>
    <property type="project" value="UniProtKB-EC"/>
</dbReference>
<feature type="binding site" evidence="11">
    <location>
        <position position="192"/>
    </location>
    <ligand>
        <name>(S)-malate</name>
        <dbReference type="ChEBI" id="CHEBI:15589"/>
    </ligand>
</feature>
<dbReference type="NCBIfam" id="NF010052">
    <property type="entry name" value="PRK13529.1"/>
    <property type="match status" value="1"/>
</dbReference>
<evidence type="ECO:0000256" key="11">
    <source>
        <dbReference type="PIRSR" id="PIRSR000106-2"/>
    </source>
</evidence>
<feature type="domain" description="Malic enzyme NAD-binding" evidence="14">
    <location>
        <begin position="307"/>
        <end position="560"/>
    </location>
</feature>
<comment type="catalytic activity">
    <reaction evidence="7">
        <text>(S)-malate + NADP(+) = pyruvate + CO2 + NADPH</text>
        <dbReference type="Rhea" id="RHEA:18253"/>
        <dbReference type="ChEBI" id="CHEBI:15361"/>
        <dbReference type="ChEBI" id="CHEBI:15589"/>
        <dbReference type="ChEBI" id="CHEBI:16526"/>
        <dbReference type="ChEBI" id="CHEBI:57783"/>
        <dbReference type="ChEBI" id="CHEBI:58349"/>
        <dbReference type="EC" id="1.1.1.40"/>
    </reaction>
</comment>
<reference evidence="16 17" key="1">
    <citation type="submission" date="2018-04" db="EMBL/GenBank/DDBJ databases">
        <authorList>
            <person name="Vogel A."/>
        </authorList>
    </citation>
    <scope>NUCLEOTIDE SEQUENCE [LARGE SCALE GENOMIC DNA]</scope>
</reference>
<dbReference type="InterPro" id="IPR015884">
    <property type="entry name" value="Malic_enzyme_CS"/>
</dbReference>
<gene>
    <name evidence="16" type="ORF">CCAM_LOCUS26458</name>
</gene>
<evidence type="ECO:0000256" key="2">
    <source>
        <dbReference type="ARBA" id="ARBA00008785"/>
    </source>
</evidence>
<dbReference type="GO" id="GO:0009507">
    <property type="term" value="C:chloroplast"/>
    <property type="evidence" value="ECO:0007669"/>
    <property type="project" value="TreeGrafter"/>
</dbReference>
<dbReference type="FunFam" id="3.40.50.720:FF:000067">
    <property type="entry name" value="Malic enzyme"/>
    <property type="match status" value="1"/>
</dbReference>
<dbReference type="OrthoDB" id="5365701at2759"/>
<dbReference type="GO" id="GO:0046872">
    <property type="term" value="F:metal ion binding"/>
    <property type="evidence" value="ECO:0007669"/>
    <property type="project" value="UniProtKB-KW"/>
</dbReference>
<keyword evidence="6" id="KW-0520">NAD</keyword>
<evidence type="ECO:0000313" key="16">
    <source>
        <dbReference type="EMBL" id="VFQ84682.1"/>
    </source>
</evidence>
<comment type="cofactor">
    <cofactor evidence="1">
        <name>Mn(2+)</name>
        <dbReference type="ChEBI" id="CHEBI:29035"/>
    </cofactor>
</comment>
<dbReference type="EMBL" id="OOIL02002808">
    <property type="protein sequence ID" value="VFQ84682.1"/>
    <property type="molecule type" value="Genomic_DNA"/>
</dbReference>
<evidence type="ECO:0000256" key="1">
    <source>
        <dbReference type="ARBA" id="ARBA00001936"/>
    </source>
</evidence>
<evidence type="ECO:0000256" key="6">
    <source>
        <dbReference type="ARBA" id="ARBA00023027"/>
    </source>
</evidence>
<feature type="active site" description="Proton donor" evidence="10">
    <location>
        <position position="139"/>
    </location>
</feature>
<dbReference type="GO" id="GO:0051287">
    <property type="term" value="F:NAD binding"/>
    <property type="evidence" value="ECO:0007669"/>
    <property type="project" value="InterPro"/>
</dbReference>
<dbReference type="PANTHER" id="PTHR23406">
    <property type="entry name" value="MALIC ENZYME-RELATED"/>
    <property type="match status" value="1"/>
</dbReference>
<keyword evidence="3 12" id="KW-0479">Metal-binding</keyword>
<dbReference type="AlphaFoldDB" id="A0A484M7C8"/>
<dbReference type="InterPro" id="IPR012301">
    <property type="entry name" value="Malic_N_dom"/>
</dbReference>
<evidence type="ECO:0000259" key="15">
    <source>
        <dbReference type="SMART" id="SM01274"/>
    </source>
</evidence>
<dbReference type="InterPro" id="IPR046346">
    <property type="entry name" value="Aminoacid_DH-like_N_sf"/>
</dbReference>
<evidence type="ECO:0000256" key="13">
    <source>
        <dbReference type="RuleBase" id="RU003426"/>
    </source>
</evidence>
<comment type="catalytic activity">
    <reaction evidence="8">
        <text>oxaloacetate + H(+) = pyruvate + CO2</text>
        <dbReference type="Rhea" id="RHEA:15641"/>
        <dbReference type="ChEBI" id="CHEBI:15361"/>
        <dbReference type="ChEBI" id="CHEBI:15378"/>
        <dbReference type="ChEBI" id="CHEBI:16452"/>
        <dbReference type="ChEBI" id="CHEBI:16526"/>
        <dbReference type="EC" id="1.1.1.40"/>
    </reaction>
</comment>
<organism evidence="16 17">
    <name type="scientific">Cuscuta campestris</name>
    <dbReference type="NCBI Taxonomy" id="132261"/>
    <lineage>
        <taxon>Eukaryota</taxon>
        <taxon>Viridiplantae</taxon>
        <taxon>Streptophyta</taxon>
        <taxon>Embryophyta</taxon>
        <taxon>Tracheophyta</taxon>
        <taxon>Spermatophyta</taxon>
        <taxon>Magnoliopsida</taxon>
        <taxon>eudicotyledons</taxon>
        <taxon>Gunneridae</taxon>
        <taxon>Pentapetalae</taxon>
        <taxon>asterids</taxon>
        <taxon>lamiids</taxon>
        <taxon>Solanales</taxon>
        <taxon>Convolvulaceae</taxon>
        <taxon>Cuscuteae</taxon>
        <taxon>Cuscuta</taxon>
        <taxon>Cuscuta subgen. Grammica</taxon>
        <taxon>Cuscuta sect. Cleistogrammica</taxon>
    </lineage>
</organism>
<dbReference type="SUPFAM" id="SSF51735">
    <property type="entry name" value="NAD(P)-binding Rossmann-fold domains"/>
    <property type="match status" value="1"/>
</dbReference>
<dbReference type="InterPro" id="IPR012302">
    <property type="entry name" value="Malic_NAD-bd"/>
</dbReference>
<dbReference type="Gene3D" id="3.40.50.720">
    <property type="entry name" value="NAD(P)-binding Rossmann-like Domain"/>
    <property type="match status" value="1"/>
</dbReference>
<feature type="active site" description="Proton acceptor" evidence="10">
    <location>
        <position position="210"/>
    </location>
</feature>
<dbReference type="PROSITE" id="PS00331">
    <property type="entry name" value="MALIC_ENZYMES"/>
    <property type="match status" value="1"/>
</dbReference>
<evidence type="ECO:0000313" key="17">
    <source>
        <dbReference type="Proteomes" id="UP000595140"/>
    </source>
</evidence>
<dbReference type="SMART" id="SM01274">
    <property type="entry name" value="malic"/>
    <property type="match status" value="1"/>
</dbReference>
<dbReference type="PIRSF" id="PIRSF000106">
    <property type="entry name" value="ME"/>
    <property type="match status" value="1"/>
</dbReference>
<feature type="domain" description="Malic enzyme N-terminal" evidence="15">
    <location>
        <begin position="116"/>
        <end position="297"/>
    </location>
</feature>
<feature type="binding site" evidence="12">
    <location>
        <position position="306"/>
    </location>
    <ligand>
        <name>a divalent metal cation</name>
        <dbReference type="ChEBI" id="CHEBI:60240"/>
    </ligand>
</feature>
<accession>A0A484M7C8</accession>
<dbReference type="InterPro" id="IPR036291">
    <property type="entry name" value="NAD(P)-bd_dom_sf"/>
</dbReference>
<dbReference type="Proteomes" id="UP000595140">
    <property type="component" value="Unassembled WGS sequence"/>
</dbReference>
<evidence type="ECO:0000256" key="7">
    <source>
        <dbReference type="ARBA" id="ARBA00050924"/>
    </source>
</evidence>
<evidence type="ECO:0000259" key="14">
    <source>
        <dbReference type="SMART" id="SM00919"/>
    </source>
</evidence>
<dbReference type="Pfam" id="PF00390">
    <property type="entry name" value="malic"/>
    <property type="match status" value="1"/>
</dbReference>
<name>A0A484M7C8_9ASTE</name>